<keyword evidence="2" id="KW-0472">Membrane</keyword>
<dbReference type="InterPro" id="IPR036291">
    <property type="entry name" value="NAD(P)-bd_dom_sf"/>
</dbReference>
<reference evidence="4" key="1">
    <citation type="journal article" date="2021" name="Front. Microbiol.">
        <title>Comprehensive Comparative Genomics and Phenotyping of Methylobacterium Species.</title>
        <authorList>
            <person name="Alessa O."/>
            <person name="Ogura Y."/>
            <person name="Fujitani Y."/>
            <person name="Takami H."/>
            <person name="Hayashi T."/>
            <person name="Sahin N."/>
            <person name="Tani A."/>
        </authorList>
    </citation>
    <scope>NUCLEOTIDE SEQUENCE</scope>
    <source>
        <strain evidence="4">DSM 17168</strain>
    </source>
</reference>
<dbReference type="EMBL" id="BPQQ01000003">
    <property type="protein sequence ID" value="GJD98361.1"/>
    <property type="molecule type" value="Genomic_DNA"/>
</dbReference>
<evidence type="ECO:0000256" key="1">
    <source>
        <dbReference type="ARBA" id="ARBA00023002"/>
    </source>
</evidence>
<organism evidence="4 5">
    <name type="scientific">Methylobacterium isbiliense</name>
    <dbReference type="NCBI Taxonomy" id="315478"/>
    <lineage>
        <taxon>Bacteria</taxon>
        <taxon>Pseudomonadati</taxon>
        <taxon>Pseudomonadota</taxon>
        <taxon>Alphaproteobacteria</taxon>
        <taxon>Hyphomicrobiales</taxon>
        <taxon>Methylobacteriaceae</taxon>
        <taxon>Methylobacterium</taxon>
    </lineage>
</organism>
<protein>
    <submittedName>
        <fullName evidence="4">NAD(P)-dependent methylenetetrahydromethanopterin dehydrogenase</fullName>
    </submittedName>
</protein>
<evidence type="ECO:0000259" key="3">
    <source>
        <dbReference type="Pfam" id="PF09176"/>
    </source>
</evidence>
<evidence type="ECO:0000256" key="2">
    <source>
        <dbReference type="SAM" id="Phobius"/>
    </source>
</evidence>
<dbReference type="SUPFAM" id="SSF53223">
    <property type="entry name" value="Aminoacid dehydrogenase-like, N-terminal domain"/>
    <property type="match status" value="1"/>
</dbReference>
<feature type="domain" description="Methylene-tetrahydromethanopterin dehydrogenase N-terminal" evidence="3">
    <location>
        <begin position="22"/>
        <end position="102"/>
    </location>
</feature>
<dbReference type="Proteomes" id="UP001055153">
    <property type="component" value="Unassembled WGS sequence"/>
</dbReference>
<dbReference type="InterPro" id="IPR037089">
    <property type="entry name" value="Methyl-teptahyd_DH_N_sf"/>
</dbReference>
<accession>A0ABQ4S5E6</accession>
<dbReference type="Pfam" id="PF09176">
    <property type="entry name" value="Mpt_N"/>
    <property type="match status" value="1"/>
</dbReference>
<name>A0ABQ4S5E6_9HYPH</name>
<dbReference type="InterPro" id="IPR046346">
    <property type="entry name" value="Aminoacid_DH-like_N_sf"/>
</dbReference>
<keyword evidence="1" id="KW-0560">Oxidoreductase</keyword>
<dbReference type="Gene3D" id="3.40.50.10280">
    <property type="entry name" value="Methylene-tetrahydromethanopterin dehydrogenase, N-terminal domain"/>
    <property type="match status" value="1"/>
</dbReference>
<keyword evidence="2" id="KW-1133">Transmembrane helix</keyword>
<feature type="transmembrane region" description="Helical" evidence="2">
    <location>
        <begin position="132"/>
        <end position="151"/>
    </location>
</feature>
<keyword evidence="2" id="KW-0812">Transmembrane</keyword>
<reference evidence="4" key="2">
    <citation type="submission" date="2021-08" db="EMBL/GenBank/DDBJ databases">
        <authorList>
            <person name="Tani A."/>
            <person name="Ola A."/>
            <person name="Ogura Y."/>
            <person name="Katsura K."/>
            <person name="Hayashi T."/>
        </authorList>
    </citation>
    <scope>NUCLEOTIDE SEQUENCE</scope>
    <source>
        <strain evidence="4">DSM 17168</strain>
    </source>
</reference>
<gene>
    <name evidence="4" type="primary">mtdB</name>
    <name evidence="4" type="ORF">GMJLKIPL_0268</name>
</gene>
<dbReference type="Gene3D" id="3.40.50.720">
    <property type="entry name" value="NAD(P)-binding Rossmann-like Domain"/>
    <property type="match status" value="1"/>
</dbReference>
<keyword evidence="5" id="KW-1185">Reference proteome</keyword>
<dbReference type="SUPFAM" id="SSF51735">
    <property type="entry name" value="NAD(P)-binding Rossmann-fold domains"/>
    <property type="match status" value="1"/>
</dbReference>
<sequence>MKRPVMARSILHMLTPLKHMSPFDVNMAADAGFEVLAAYTGVALAEVGPLVQDSIFSRSPQDGVRTGVFIAGKNAEEALDMMDRARKAFVPPFANHIFADPAGSFTTGAAMVALVHKALRERFSAGLAQQRIVIFGGAGVVAYVAAVIGALEGARPVLVGHDGQERVGKIAATMKWRFDIDVEAVDGSSPEARRAAIGQADVILSAGPAGVAILSAEDLDHAPRLKVASDVNAVPPAGIAGIDVNAACEPLPGGRGVGIGALAVGDVKYRTQAGLFRRMLAASEPLCLDFRDAFRLAVEIAS</sequence>
<evidence type="ECO:0000313" key="5">
    <source>
        <dbReference type="Proteomes" id="UP001055153"/>
    </source>
</evidence>
<evidence type="ECO:0000313" key="4">
    <source>
        <dbReference type="EMBL" id="GJD98361.1"/>
    </source>
</evidence>
<comment type="caution">
    <text evidence="4">The sequence shown here is derived from an EMBL/GenBank/DDBJ whole genome shotgun (WGS) entry which is preliminary data.</text>
</comment>
<dbReference type="InterPro" id="IPR015259">
    <property type="entry name" value="Methyl-teptahyd_DH_N"/>
</dbReference>
<proteinExistence type="predicted"/>